<dbReference type="GO" id="GO:0004523">
    <property type="term" value="F:RNA-DNA hybrid ribonuclease activity"/>
    <property type="evidence" value="ECO:0007669"/>
    <property type="project" value="InterPro"/>
</dbReference>
<dbReference type="STRING" id="3818.A0A445APD3"/>
<accession>A0A445APD3</accession>
<comment type="caution">
    <text evidence="2">The sequence shown here is derived from an EMBL/GenBank/DDBJ whole genome shotgun (WGS) entry which is preliminary data.</text>
</comment>
<evidence type="ECO:0000259" key="1">
    <source>
        <dbReference type="Pfam" id="PF13456"/>
    </source>
</evidence>
<protein>
    <recommendedName>
        <fullName evidence="1">RNase H type-1 domain-containing protein</fullName>
    </recommendedName>
</protein>
<dbReference type="InterPro" id="IPR012337">
    <property type="entry name" value="RNaseH-like_sf"/>
</dbReference>
<dbReference type="AlphaFoldDB" id="A0A445APD3"/>
<feature type="domain" description="RNase H type-1" evidence="1">
    <location>
        <begin position="205"/>
        <end position="324"/>
    </location>
</feature>
<dbReference type="Pfam" id="PF13456">
    <property type="entry name" value="RVT_3"/>
    <property type="match status" value="1"/>
</dbReference>
<dbReference type="SUPFAM" id="SSF53098">
    <property type="entry name" value="Ribonuclease H-like"/>
    <property type="match status" value="1"/>
</dbReference>
<name>A0A445APD3_ARAHY</name>
<keyword evidence="3" id="KW-1185">Reference proteome</keyword>
<dbReference type="OrthoDB" id="1434107at2759"/>
<dbReference type="Gene3D" id="3.30.420.10">
    <property type="entry name" value="Ribonuclease H-like superfamily/Ribonuclease H"/>
    <property type="match status" value="1"/>
</dbReference>
<dbReference type="GO" id="GO:0003676">
    <property type="term" value="F:nucleic acid binding"/>
    <property type="evidence" value="ECO:0007669"/>
    <property type="project" value="InterPro"/>
</dbReference>
<dbReference type="PANTHER" id="PTHR47074:SF11">
    <property type="entry name" value="REVERSE TRANSCRIPTASE-LIKE PROTEIN"/>
    <property type="match status" value="1"/>
</dbReference>
<dbReference type="InterPro" id="IPR036397">
    <property type="entry name" value="RNaseH_sf"/>
</dbReference>
<dbReference type="InterPro" id="IPR044730">
    <property type="entry name" value="RNase_H-like_dom_plant"/>
</dbReference>
<organism evidence="2 3">
    <name type="scientific">Arachis hypogaea</name>
    <name type="common">Peanut</name>
    <dbReference type="NCBI Taxonomy" id="3818"/>
    <lineage>
        <taxon>Eukaryota</taxon>
        <taxon>Viridiplantae</taxon>
        <taxon>Streptophyta</taxon>
        <taxon>Embryophyta</taxon>
        <taxon>Tracheophyta</taxon>
        <taxon>Spermatophyta</taxon>
        <taxon>Magnoliopsida</taxon>
        <taxon>eudicotyledons</taxon>
        <taxon>Gunneridae</taxon>
        <taxon>Pentapetalae</taxon>
        <taxon>rosids</taxon>
        <taxon>fabids</taxon>
        <taxon>Fabales</taxon>
        <taxon>Fabaceae</taxon>
        <taxon>Papilionoideae</taxon>
        <taxon>50 kb inversion clade</taxon>
        <taxon>dalbergioids sensu lato</taxon>
        <taxon>Dalbergieae</taxon>
        <taxon>Pterocarpus clade</taxon>
        <taxon>Arachis</taxon>
    </lineage>
</organism>
<evidence type="ECO:0000313" key="3">
    <source>
        <dbReference type="Proteomes" id="UP000289738"/>
    </source>
</evidence>
<reference evidence="2 3" key="1">
    <citation type="submission" date="2019-01" db="EMBL/GenBank/DDBJ databases">
        <title>Sequencing of cultivated peanut Arachis hypogaea provides insights into genome evolution and oil improvement.</title>
        <authorList>
            <person name="Chen X."/>
        </authorList>
    </citation>
    <scope>NUCLEOTIDE SEQUENCE [LARGE SCALE GENOMIC DNA]</scope>
    <source>
        <strain evidence="3">cv. Fuhuasheng</strain>
        <tissue evidence="2">Leaves</tissue>
    </source>
</reference>
<dbReference type="PANTHER" id="PTHR47074">
    <property type="entry name" value="BNAC02G40300D PROTEIN"/>
    <property type="match status" value="1"/>
</dbReference>
<dbReference type="CDD" id="cd06222">
    <property type="entry name" value="RNase_H_like"/>
    <property type="match status" value="1"/>
</dbReference>
<gene>
    <name evidence="2" type="ORF">Ahy_B01g052353</name>
</gene>
<dbReference type="EMBL" id="SDMP01000011">
    <property type="protein sequence ID" value="RYR28230.1"/>
    <property type="molecule type" value="Genomic_DNA"/>
</dbReference>
<dbReference type="InterPro" id="IPR002156">
    <property type="entry name" value="RNaseH_domain"/>
</dbReference>
<dbReference type="Proteomes" id="UP000289738">
    <property type="component" value="Chromosome B01"/>
</dbReference>
<sequence length="351" mass="39635">MHFDEASVDKIIRTPVSIFGMEDRFSWPFRSDGNYTIKTGYHIARNERSFGNNNPSTSEDLKYLWREIWKLREPESTEHALLLCPWTRAAWFGAQIQCCPTTLTVSSFGKWMMDLLGNIRLNVGDNYDLYSSKLGFLVWEIWKARNLAVYQKTNPNPIMVIRKAKLMELEFMEMTEVPAKVSTNVTTTGSRVTWRPPLEGWIKCNVDAAFVEAQSLGAMAAVFRDRNGTLLSGINSSIVATSPLAMEALAVKAALIISQNFQIEKVIIESDNQILIQALKSHASIAEIQVILQDILHLARGIPSYGFTWVPREANSLAHEVAKLTGQGSLHQNWITYNPLSIKNILRKDNS</sequence>
<dbReference type="InterPro" id="IPR052929">
    <property type="entry name" value="RNase_H-like_EbsB-rel"/>
</dbReference>
<evidence type="ECO:0000313" key="2">
    <source>
        <dbReference type="EMBL" id="RYR28230.1"/>
    </source>
</evidence>
<proteinExistence type="predicted"/>